<keyword evidence="4 6" id="KW-0472">Membrane</keyword>
<feature type="transmembrane region" description="Helical" evidence="6">
    <location>
        <begin position="89"/>
        <end position="110"/>
    </location>
</feature>
<feature type="region of interest" description="Disordered" evidence="5">
    <location>
        <begin position="140"/>
        <end position="179"/>
    </location>
</feature>
<gene>
    <name evidence="7" type="ORF">HKK74_32675</name>
</gene>
<evidence type="ECO:0000256" key="1">
    <source>
        <dbReference type="ARBA" id="ARBA00004127"/>
    </source>
</evidence>
<evidence type="ECO:0000313" key="8">
    <source>
        <dbReference type="Proteomes" id="UP000805614"/>
    </source>
</evidence>
<dbReference type="InterPro" id="IPR007318">
    <property type="entry name" value="Phopholipid_MeTrfase"/>
</dbReference>
<proteinExistence type="predicted"/>
<dbReference type="PANTHER" id="PTHR12714">
    <property type="entry name" value="PROTEIN-S ISOPRENYLCYSTEINE O-METHYLTRANSFERASE"/>
    <property type="match status" value="1"/>
</dbReference>
<feature type="compositionally biased region" description="Basic and acidic residues" evidence="5">
    <location>
        <begin position="150"/>
        <end position="168"/>
    </location>
</feature>
<comment type="subcellular location">
    <subcellularLocation>
        <location evidence="1">Endomembrane system</location>
        <topology evidence="1">Multi-pass membrane protein</topology>
    </subcellularLocation>
</comment>
<organism evidence="7 8">
    <name type="scientific">Actinomadura alba</name>
    <dbReference type="NCBI Taxonomy" id="406431"/>
    <lineage>
        <taxon>Bacteria</taxon>
        <taxon>Bacillati</taxon>
        <taxon>Actinomycetota</taxon>
        <taxon>Actinomycetes</taxon>
        <taxon>Streptosporangiales</taxon>
        <taxon>Thermomonosporaceae</taxon>
        <taxon>Actinomadura</taxon>
    </lineage>
</organism>
<comment type="caution">
    <text evidence="7">The sequence shown here is derived from an EMBL/GenBank/DDBJ whole genome shotgun (WGS) entry which is preliminary data.</text>
</comment>
<dbReference type="Gene3D" id="1.20.120.1630">
    <property type="match status" value="1"/>
</dbReference>
<keyword evidence="3 6" id="KW-1133">Transmembrane helix</keyword>
<dbReference type="RefSeq" id="WP_187247258.1">
    <property type="nucleotide sequence ID" value="NZ_BAAAOK010000005.1"/>
</dbReference>
<keyword evidence="8" id="KW-1185">Reference proteome</keyword>
<accession>A0ABR7LZC0</accession>
<evidence type="ECO:0000313" key="7">
    <source>
        <dbReference type="EMBL" id="MBC6470210.1"/>
    </source>
</evidence>
<evidence type="ECO:0000256" key="3">
    <source>
        <dbReference type="ARBA" id="ARBA00022989"/>
    </source>
</evidence>
<protein>
    <submittedName>
        <fullName evidence="7">Isoprenylcysteine carboxylmethyltransferase family protein</fullName>
    </submittedName>
</protein>
<dbReference type="EMBL" id="JABVEC010000038">
    <property type="protein sequence ID" value="MBC6470210.1"/>
    <property type="molecule type" value="Genomic_DNA"/>
</dbReference>
<name>A0ABR7LZC0_9ACTN</name>
<dbReference type="Pfam" id="PF04191">
    <property type="entry name" value="PEMT"/>
    <property type="match status" value="1"/>
</dbReference>
<evidence type="ECO:0000256" key="2">
    <source>
        <dbReference type="ARBA" id="ARBA00022692"/>
    </source>
</evidence>
<keyword evidence="2 6" id="KW-0812">Transmembrane</keyword>
<dbReference type="PANTHER" id="PTHR12714:SF11">
    <property type="entry name" value="PROTEIN C-TERMINAL S-ISOPRENYLCYSTEINE CARBOXYL O-METHYLTRANSFERASE"/>
    <property type="match status" value="1"/>
</dbReference>
<reference evidence="7 8" key="1">
    <citation type="submission" date="2020-06" db="EMBL/GenBank/DDBJ databases">
        <title>Actinomadura xiongansis sp. nov., isolated from soil of Baiyangdian.</title>
        <authorList>
            <person name="Zhang X."/>
        </authorList>
    </citation>
    <scope>NUCLEOTIDE SEQUENCE [LARGE SCALE GENOMIC DNA]</scope>
    <source>
        <strain evidence="7 8">HBUM206468</strain>
    </source>
</reference>
<dbReference type="Proteomes" id="UP000805614">
    <property type="component" value="Unassembled WGS sequence"/>
</dbReference>
<sequence>MRMSLSSTSTRTFVIWPLVVGVEQALSRRRVRGSGLPLMAAGYAAYRLAGAYRLPRSGGPPGMSQGMPERLVEDGPYRWTRNPMYGGHLVFLTGLALSSGSPVAAGLLGWHLRWFADRVRQDEKRLREQFGPAYDDYCARTPRWVPRPPTGDRHGRPEGGPVRDDRPPAPRPGTCGEDA</sequence>
<evidence type="ECO:0000256" key="4">
    <source>
        <dbReference type="ARBA" id="ARBA00023136"/>
    </source>
</evidence>
<evidence type="ECO:0000256" key="5">
    <source>
        <dbReference type="SAM" id="MobiDB-lite"/>
    </source>
</evidence>
<evidence type="ECO:0000256" key="6">
    <source>
        <dbReference type="SAM" id="Phobius"/>
    </source>
</evidence>